<dbReference type="GO" id="GO:0044183">
    <property type="term" value="F:protein folding chaperone"/>
    <property type="evidence" value="ECO:0007669"/>
    <property type="project" value="TreeGrafter"/>
</dbReference>
<dbReference type="PANTHER" id="PTHR30111">
    <property type="entry name" value="33 KDA CHAPERONIN"/>
    <property type="match status" value="1"/>
</dbReference>
<keyword evidence="8" id="KW-1185">Reference proteome</keyword>
<dbReference type="CDD" id="cd00498">
    <property type="entry name" value="Hsp33"/>
    <property type="match status" value="1"/>
</dbReference>
<dbReference type="InterPro" id="IPR016153">
    <property type="entry name" value="Heat_shock_Hsp33_N"/>
</dbReference>
<dbReference type="Pfam" id="PF01430">
    <property type="entry name" value="HSP33"/>
    <property type="match status" value="1"/>
</dbReference>
<comment type="function">
    <text evidence="6">Redox regulated molecular chaperone. Protects both thermally unfolding and oxidatively damaged proteins from irreversible aggregation. Plays an important role in the bacterial defense system toward oxidative stress.</text>
</comment>
<organism evidence="7 8">
    <name type="scientific">Wujia chipingensis</name>
    <dbReference type="NCBI Taxonomy" id="2763670"/>
    <lineage>
        <taxon>Bacteria</taxon>
        <taxon>Bacillati</taxon>
        <taxon>Bacillota</taxon>
        <taxon>Clostridia</taxon>
        <taxon>Lachnospirales</taxon>
        <taxon>Lachnospiraceae</taxon>
        <taxon>Wujia</taxon>
    </lineage>
</organism>
<dbReference type="PANTHER" id="PTHR30111:SF1">
    <property type="entry name" value="33 KDA CHAPERONIN"/>
    <property type="match status" value="1"/>
</dbReference>
<evidence type="ECO:0000256" key="5">
    <source>
        <dbReference type="ARBA" id="ARBA00023284"/>
    </source>
</evidence>
<dbReference type="SUPFAM" id="SSF118352">
    <property type="entry name" value="HSP33 redox switch-like"/>
    <property type="match status" value="1"/>
</dbReference>
<keyword evidence="4 6" id="KW-0143">Chaperone</keyword>
<dbReference type="HAMAP" id="MF_00117">
    <property type="entry name" value="HslO"/>
    <property type="match status" value="1"/>
</dbReference>
<reference evidence="7 8" key="1">
    <citation type="submission" date="2020-08" db="EMBL/GenBank/DDBJ databases">
        <authorList>
            <person name="Liu C."/>
            <person name="Sun Q."/>
        </authorList>
    </citation>
    <scope>NUCLEOTIDE SEQUENCE [LARGE SCALE GENOMIC DNA]</scope>
    <source>
        <strain evidence="7 8">NSJ-4</strain>
    </source>
</reference>
<feature type="disulfide bond" description="Redox-active" evidence="6">
    <location>
        <begin position="264"/>
        <end position="267"/>
    </location>
</feature>
<evidence type="ECO:0000256" key="1">
    <source>
        <dbReference type="ARBA" id="ARBA00022490"/>
    </source>
</evidence>
<accession>A0A7G9FK39</accession>
<evidence type="ECO:0000256" key="4">
    <source>
        <dbReference type="ARBA" id="ARBA00023186"/>
    </source>
</evidence>
<dbReference type="Gene3D" id="3.90.1280.10">
    <property type="entry name" value="HSP33 redox switch-like"/>
    <property type="match status" value="1"/>
</dbReference>
<dbReference type="GO" id="GO:0005737">
    <property type="term" value="C:cytoplasm"/>
    <property type="evidence" value="ECO:0007669"/>
    <property type="project" value="UniProtKB-SubCell"/>
</dbReference>
<dbReference type="Proteomes" id="UP000515819">
    <property type="component" value="Chromosome"/>
</dbReference>
<dbReference type="PIRSF" id="PIRSF005261">
    <property type="entry name" value="Heat_shock_Hsp33"/>
    <property type="match status" value="1"/>
</dbReference>
<dbReference type="GO" id="GO:0051082">
    <property type="term" value="F:unfolded protein binding"/>
    <property type="evidence" value="ECO:0007669"/>
    <property type="project" value="UniProtKB-UniRule"/>
</dbReference>
<keyword evidence="1 6" id="KW-0963">Cytoplasm</keyword>
<comment type="subcellular location">
    <subcellularLocation>
        <location evidence="6">Cytoplasm</location>
    </subcellularLocation>
</comment>
<dbReference type="KEGG" id="wcp:H9Q76_09205"/>
<keyword evidence="2 6" id="KW-0862">Zinc</keyword>
<comment type="similarity">
    <text evidence="6">Belongs to the HSP33 family.</text>
</comment>
<dbReference type="GO" id="GO:0042026">
    <property type="term" value="P:protein refolding"/>
    <property type="evidence" value="ECO:0007669"/>
    <property type="project" value="TreeGrafter"/>
</dbReference>
<feature type="disulfide bond" description="Redox-active" evidence="6">
    <location>
        <begin position="231"/>
        <end position="233"/>
    </location>
</feature>
<evidence type="ECO:0000313" key="7">
    <source>
        <dbReference type="EMBL" id="QNL98920.1"/>
    </source>
</evidence>
<dbReference type="RefSeq" id="WP_021985821.1">
    <property type="nucleotide sequence ID" value="NZ_CP060632.1"/>
</dbReference>
<gene>
    <name evidence="6 7" type="primary">hslO</name>
    <name evidence="7" type="ORF">H9Q76_09205</name>
</gene>
<evidence type="ECO:0000256" key="2">
    <source>
        <dbReference type="ARBA" id="ARBA00022833"/>
    </source>
</evidence>
<dbReference type="InterPro" id="IPR000397">
    <property type="entry name" value="Heat_shock_Hsp33"/>
</dbReference>
<dbReference type="EMBL" id="CP060632">
    <property type="protein sequence ID" value="QNL98920.1"/>
    <property type="molecule type" value="Genomic_DNA"/>
</dbReference>
<keyword evidence="3 6" id="KW-1015">Disulfide bond</keyword>
<keyword evidence="5 6" id="KW-0676">Redox-active center</keyword>
<sequence length="285" mass="30940">MADTMIRGMAANKQVRFFACNSTDTVEKARITHHTSPVVTNALGRLLTGGVLMGAMCKNDTDKLTLRIQCQGPISGMLVTADANGHVKGYVSEPEVMLPANDVAKAVDLGVLSVIKDIGLKEPYVGDTHLVSGEIAEDLTYYFATSDQIPSSVALGVLFNDDTSVANAGGFIIQLMPFAEDALIDELEKRLKGFSFTALLKQGMSVEAIIRKLFEGYDVELTDSMPCAYVCDCSKERVEQAVISLGRKELGAMIADNKPIEVVCDFCHTKYTFSPDELLNILKNK</sequence>
<dbReference type="InterPro" id="IPR016154">
    <property type="entry name" value="Heat_shock_Hsp33_C"/>
</dbReference>
<evidence type="ECO:0000256" key="3">
    <source>
        <dbReference type="ARBA" id="ARBA00023157"/>
    </source>
</evidence>
<dbReference type="NCBIfam" id="NF001033">
    <property type="entry name" value="PRK00114.1"/>
    <property type="match status" value="1"/>
</dbReference>
<protein>
    <recommendedName>
        <fullName evidence="6">33 kDa chaperonin</fullName>
    </recommendedName>
    <alternativeName>
        <fullName evidence="6">Heat shock protein 33 homolog</fullName>
        <shortName evidence="6">HSP33</shortName>
    </alternativeName>
</protein>
<dbReference type="SUPFAM" id="SSF64397">
    <property type="entry name" value="Hsp33 domain"/>
    <property type="match status" value="1"/>
</dbReference>
<dbReference type="AlphaFoldDB" id="A0A7G9FK39"/>
<evidence type="ECO:0000256" key="6">
    <source>
        <dbReference type="HAMAP-Rule" id="MF_00117"/>
    </source>
</evidence>
<dbReference type="Gene3D" id="3.55.30.10">
    <property type="entry name" value="Hsp33 domain"/>
    <property type="match status" value="1"/>
</dbReference>
<proteinExistence type="inferred from homology"/>
<evidence type="ECO:0000313" key="8">
    <source>
        <dbReference type="Proteomes" id="UP000515819"/>
    </source>
</evidence>
<name>A0A7G9FK39_9FIRM</name>
<comment type="PTM">
    <text evidence="6">Under oxidizing conditions two disulfide bonds are formed involving the reactive cysteines. Under reducing conditions zinc is bound to the reactive cysteines and the protein is inactive.</text>
</comment>